<dbReference type="Pfam" id="PF00392">
    <property type="entry name" value="GntR"/>
    <property type="match status" value="1"/>
</dbReference>
<dbReference type="InterPro" id="IPR004839">
    <property type="entry name" value="Aminotransferase_I/II_large"/>
</dbReference>
<dbReference type="PANTHER" id="PTHR46577">
    <property type="entry name" value="HTH-TYPE TRANSCRIPTIONAL REGULATORY PROTEIN GABR"/>
    <property type="match status" value="1"/>
</dbReference>
<dbReference type="GO" id="GO:0008483">
    <property type="term" value="F:transaminase activity"/>
    <property type="evidence" value="ECO:0007669"/>
    <property type="project" value="UniProtKB-KW"/>
</dbReference>
<dbReference type="InterPro" id="IPR015421">
    <property type="entry name" value="PyrdxlP-dep_Trfase_major"/>
</dbReference>
<evidence type="ECO:0000256" key="4">
    <source>
        <dbReference type="ARBA" id="ARBA00023125"/>
    </source>
</evidence>
<dbReference type="InterPro" id="IPR036388">
    <property type="entry name" value="WH-like_DNA-bd_sf"/>
</dbReference>
<dbReference type="EMBL" id="JACWMS010000001">
    <property type="protein sequence ID" value="MBD1318975.1"/>
    <property type="molecule type" value="Genomic_DNA"/>
</dbReference>
<reference evidence="7 8" key="1">
    <citation type="submission" date="2020-09" db="EMBL/GenBank/DDBJ databases">
        <title>Novel species in genus Gordonia.</title>
        <authorList>
            <person name="Zhang G."/>
        </authorList>
    </citation>
    <scope>NUCLEOTIDE SEQUENCE [LARGE SCALE GENOMIC DNA]</scope>
    <source>
        <strain evidence="7 8">ON-33</strain>
    </source>
</reference>
<keyword evidence="7" id="KW-0032">Aminotransferase</keyword>
<dbReference type="InterPro" id="IPR015424">
    <property type="entry name" value="PyrdxlP-dep_Trfase"/>
</dbReference>
<dbReference type="Pfam" id="PF00155">
    <property type="entry name" value="Aminotran_1_2"/>
    <property type="match status" value="1"/>
</dbReference>
<dbReference type="PRINTS" id="PR00035">
    <property type="entry name" value="HTHGNTR"/>
</dbReference>
<dbReference type="InterPro" id="IPR051446">
    <property type="entry name" value="HTH_trans_reg/aminotransferase"/>
</dbReference>
<dbReference type="Gene3D" id="3.90.1150.10">
    <property type="entry name" value="Aspartate Aminotransferase, domain 1"/>
    <property type="match status" value="1"/>
</dbReference>
<dbReference type="SUPFAM" id="SSF46785">
    <property type="entry name" value="Winged helix' DNA-binding domain"/>
    <property type="match status" value="1"/>
</dbReference>
<dbReference type="RefSeq" id="WP_190265927.1">
    <property type="nucleotide sequence ID" value="NZ_BAABAD010000003.1"/>
</dbReference>
<dbReference type="SUPFAM" id="SSF53383">
    <property type="entry name" value="PLP-dependent transferases"/>
    <property type="match status" value="1"/>
</dbReference>
<comment type="similarity">
    <text evidence="1">In the C-terminal section; belongs to the class-I pyridoxal-phosphate-dependent aminotransferase family.</text>
</comment>
<dbReference type="InterPro" id="IPR036390">
    <property type="entry name" value="WH_DNA-bd_sf"/>
</dbReference>
<keyword evidence="7" id="KW-0808">Transferase</keyword>
<evidence type="ECO:0000313" key="7">
    <source>
        <dbReference type="EMBL" id="MBD1318975.1"/>
    </source>
</evidence>
<evidence type="ECO:0000256" key="1">
    <source>
        <dbReference type="ARBA" id="ARBA00005384"/>
    </source>
</evidence>
<organism evidence="7 8">
    <name type="scientific">Gordonia hankookensis</name>
    <dbReference type="NCBI Taxonomy" id="589403"/>
    <lineage>
        <taxon>Bacteria</taxon>
        <taxon>Bacillati</taxon>
        <taxon>Actinomycetota</taxon>
        <taxon>Actinomycetes</taxon>
        <taxon>Mycobacteriales</taxon>
        <taxon>Gordoniaceae</taxon>
        <taxon>Gordonia</taxon>
    </lineage>
</organism>
<dbReference type="InterPro" id="IPR015422">
    <property type="entry name" value="PyrdxlP-dep_Trfase_small"/>
</dbReference>
<gene>
    <name evidence="7" type="ORF">IDF66_05205</name>
</gene>
<evidence type="ECO:0000256" key="3">
    <source>
        <dbReference type="ARBA" id="ARBA00023015"/>
    </source>
</evidence>
<dbReference type="CDD" id="cd00609">
    <property type="entry name" value="AAT_like"/>
    <property type="match status" value="1"/>
</dbReference>
<accession>A0ABR7W8Q2</accession>
<dbReference type="Gene3D" id="1.10.10.10">
    <property type="entry name" value="Winged helix-like DNA-binding domain superfamily/Winged helix DNA-binding domain"/>
    <property type="match status" value="1"/>
</dbReference>
<dbReference type="InterPro" id="IPR000524">
    <property type="entry name" value="Tscrpt_reg_HTH_GntR"/>
</dbReference>
<keyword evidence="4" id="KW-0238">DNA-binding</keyword>
<keyword evidence="8" id="KW-1185">Reference proteome</keyword>
<evidence type="ECO:0000256" key="5">
    <source>
        <dbReference type="ARBA" id="ARBA00023163"/>
    </source>
</evidence>
<evidence type="ECO:0000313" key="8">
    <source>
        <dbReference type="Proteomes" id="UP000602395"/>
    </source>
</evidence>
<sequence length="466" mass="49517">MSDDSSHRIAQHLRSVAATAEAGARLPSTRELASRFGAGPVTVQRALAQLVAEGVVETRSGSGTFVRSRSVVPDRADVTWQTAALGPERAGSSPIGSTMRQIPHDTIAMHSGYPDIDLLPVREVRSAFARVARREESFHRPPTAGLPDLRRWFVDELDAEGWRDTDAVIASGGQAALAATFRALAVPGDPIVMESPTYWGAIAAARQAGLIIVPVPRTDGAPAAADLDEAFATSGARLGYVQPTFANPTGDVWTAAQRDDVLAVVRAHRAFVVEDDWAHDFAMETTPRPLVCSDTEGHVVYIRSLTKSLSLTVRVAALLARGPARTRIENALTVSDLYVAPVLQSVALDVVSRPAWRTHLLRLRLALQARRDALVGALAAGAPMIEVERVPRGGLNLWAALPAAGSDGTPTDAELVAARTLARGLSISAGGEWFPTEPTGPFIRLNFAAASPDRYAEAVEILAGAL</sequence>
<evidence type="ECO:0000256" key="2">
    <source>
        <dbReference type="ARBA" id="ARBA00022898"/>
    </source>
</evidence>
<dbReference type="Gene3D" id="3.40.640.10">
    <property type="entry name" value="Type I PLP-dependent aspartate aminotransferase-like (Major domain)"/>
    <property type="match status" value="1"/>
</dbReference>
<evidence type="ECO:0000259" key="6">
    <source>
        <dbReference type="PROSITE" id="PS50949"/>
    </source>
</evidence>
<name>A0ABR7W8Q2_9ACTN</name>
<dbReference type="CDD" id="cd07377">
    <property type="entry name" value="WHTH_GntR"/>
    <property type="match status" value="1"/>
</dbReference>
<dbReference type="PROSITE" id="PS50949">
    <property type="entry name" value="HTH_GNTR"/>
    <property type="match status" value="1"/>
</dbReference>
<dbReference type="PANTHER" id="PTHR46577:SF2">
    <property type="entry name" value="TRANSCRIPTIONAL REGULATORY PROTEIN"/>
    <property type="match status" value="1"/>
</dbReference>
<dbReference type="Proteomes" id="UP000602395">
    <property type="component" value="Unassembled WGS sequence"/>
</dbReference>
<feature type="domain" description="HTH gntR-type" evidence="6">
    <location>
        <begin position="1"/>
        <end position="69"/>
    </location>
</feature>
<keyword evidence="3" id="KW-0805">Transcription regulation</keyword>
<keyword evidence="2" id="KW-0663">Pyridoxal phosphate</keyword>
<protein>
    <submittedName>
        <fullName evidence="7">PLP-dependent aminotransferase family protein</fullName>
    </submittedName>
</protein>
<proteinExistence type="inferred from homology"/>
<keyword evidence="5" id="KW-0804">Transcription</keyword>
<dbReference type="SMART" id="SM00345">
    <property type="entry name" value="HTH_GNTR"/>
    <property type="match status" value="1"/>
</dbReference>
<comment type="caution">
    <text evidence="7">The sequence shown here is derived from an EMBL/GenBank/DDBJ whole genome shotgun (WGS) entry which is preliminary data.</text>
</comment>